<organism evidence="3 4">
    <name type="scientific">Aureobasidium uvarum</name>
    <dbReference type="NCBI Taxonomy" id="2773716"/>
    <lineage>
        <taxon>Eukaryota</taxon>
        <taxon>Fungi</taxon>
        <taxon>Dikarya</taxon>
        <taxon>Ascomycota</taxon>
        <taxon>Pezizomycotina</taxon>
        <taxon>Dothideomycetes</taxon>
        <taxon>Dothideomycetidae</taxon>
        <taxon>Dothideales</taxon>
        <taxon>Saccotheciaceae</taxon>
        <taxon>Aureobasidium</taxon>
    </lineage>
</organism>
<feature type="region of interest" description="Disordered" evidence="1">
    <location>
        <begin position="69"/>
        <end position="90"/>
    </location>
</feature>
<proteinExistence type="predicted"/>
<gene>
    <name evidence="3" type="ORF">AWRI4620_LOCUS2190</name>
</gene>
<dbReference type="AlphaFoldDB" id="A0A9N8PQF2"/>
<comment type="caution">
    <text evidence="3">The sequence shown here is derived from an EMBL/GenBank/DDBJ whole genome shotgun (WGS) entry which is preliminary data.</text>
</comment>
<feature type="compositionally biased region" description="Basic and acidic residues" evidence="1">
    <location>
        <begin position="116"/>
        <end position="126"/>
    </location>
</feature>
<dbReference type="Proteomes" id="UP000745764">
    <property type="component" value="Unassembled WGS sequence"/>
</dbReference>
<keyword evidence="2" id="KW-0812">Transmembrane</keyword>
<name>A0A9N8PQF2_9PEZI</name>
<evidence type="ECO:0000256" key="2">
    <source>
        <dbReference type="SAM" id="Phobius"/>
    </source>
</evidence>
<dbReference type="EMBL" id="CAINUL010000002">
    <property type="protein sequence ID" value="CAD0107935.1"/>
    <property type="molecule type" value="Genomic_DNA"/>
</dbReference>
<evidence type="ECO:0000313" key="3">
    <source>
        <dbReference type="EMBL" id="CAD0107935.1"/>
    </source>
</evidence>
<feature type="region of interest" description="Disordered" evidence="1">
    <location>
        <begin position="116"/>
        <end position="153"/>
    </location>
</feature>
<protein>
    <submittedName>
        <fullName evidence="3">Uncharacterized protein</fullName>
    </submittedName>
</protein>
<feature type="transmembrane region" description="Helical" evidence="2">
    <location>
        <begin position="37"/>
        <end position="60"/>
    </location>
</feature>
<reference evidence="3" key="1">
    <citation type="submission" date="2020-06" db="EMBL/GenBank/DDBJ databases">
        <authorList>
            <person name="Onetto C."/>
        </authorList>
    </citation>
    <scope>NUCLEOTIDE SEQUENCE</scope>
</reference>
<evidence type="ECO:0000313" key="4">
    <source>
        <dbReference type="Proteomes" id="UP000745764"/>
    </source>
</evidence>
<keyword evidence="2" id="KW-1133">Transmembrane helix</keyword>
<accession>A0A9N8PQF2</accession>
<sequence>MTITAATPTINIPASGAATTATASGNSSGPKRDWTGIGIGAGVGAAVPLLALIAVGIVLWRRHRRRAMHVSPSTSSFSHESASDAPTKEAFTTKPAYLKGCDTNSTRTYEMDAMGERIELPLKSPRELPGSEGERQRYQAYQPIPFNQSYRHG</sequence>
<keyword evidence="2" id="KW-0472">Membrane</keyword>
<feature type="compositionally biased region" description="Polar residues" evidence="1">
    <location>
        <begin position="71"/>
        <end position="80"/>
    </location>
</feature>
<evidence type="ECO:0000256" key="1">
    <source>
        <dbReference type="SAM" id="MobiDB-lite"/>
    </source>
</evidence>
<keyword evidence="4" id="KW-1185">Reference proteome</keyword>